<dbReference type="EMBL" id="KZ155778">
    <property type="protein sequence ID" value="OUS47269.1"/>
    <property type="molecule type" value="Genomic_DNA"/>
</dbReference>
<proteinExistence type="predicted"/>
<dbReference type="Proteomes" id="UP000195557">
    <property type="component" value="Unassembled WGS sequence"/>
</dbReference>
<accession>A0A1Y5ICG2</accession>
<name>A0A1Y5ICG2_OSTTA</name>
<dbReference type="AlphaFoldDB" id="A0A1Y5ICG2"/>
<dbReference type="Gene3D" id="1.25.70.10">
    <property type="entry name" value="Transcription termination factor 3, mitochondrial"/>
    <property type="match status" value="1"/>
</dbReference>
<organism evidence="1">
    <name type="scientific">Ostreococcus tauri</name>
    <name type="common">Marine green alga</name>
    <dbReference type="NCBI Taxonomy" id="70448"/>
    <lineage>
        <taxon>Eukaryota</taxon>
        <taxon>Viridiplantae</taxon>
        <taxon>Chlorophyta</taxon>
        <taxon>Mamiellophyceae</taxon>
        <taxon>Mamiellales</taxon>
        <taxon>Bathycoccaceae</taxon>
        <taxon>Ostreococcus</taxon>
    </lineage>
</organism>
<gene>
    <name evidence="1" type="ORF">BE221DRAFT_111092</name>
</gene>
<reference evidence="1" key="1">
    <citation type="submission" date="2017-04" db="EMBL/GenBank/DDBJ databases">
        <title>Population genomics of picophytoplankton unveils novel chromosome hypervariability.</title>
        <authorList>
            <consortium name="DOE Joint Genome Institute"/>
            <person name="Blanc-Mathieu R."/>
            <person name="Krasovec M."/>
            <person name="Hebrard M."/>
            <person name="Yau S."/>
            <person name="Desgranges E."/>
            <person name="Martin J."/>
            <person name="Schackwitz W."/>
            <person name="Kuo A."/>
            <person name="Salin G."/>
            <person name="Donnadieu C."/>
            <person name="Desdevises Y."/>
            <person name="Sanchez-Ferandin S."/>
            <person name="Moreau H."/>
            <person name="Rivals E."/>
            <person name="Grigoriev I.V."/>
            <person name="Grimsley N."/>
            <person name="Eyre-Walker A."/>
            <person name="Piganeau G."/>
        </authorList>
    </citation>
    <scope>NUCLEOTIDE SEQUENCE [LARGE SCALE GENOMIC DNA]</scope>
    <source>
        <strain evidence="1">RCC 1115</strain>
    </source>
</reference>
<evidence type="ECO:0000313" key="1">
    <source>
        <dbReference type="EMBL" id="OUS47269.1"/>
    </source>
</evidence>
<sequence>MATRAWTTDICSHPSTSARSRARTLTRAKRAAKDPSEFDNDYDLIRAELMGEREGNVGAPTIGATLNWFSELSFGWRKAGERVRGPVDKLAELYGDLLDFLPYRRQDGTPLSGRSKTIEDGIRRLRRRAASARNIETERSVEAFWSERDRRRGFAKMAMEHTVALAIDFERGAIATETAEDERALRSMTDEPTLASLCERLDSVRNICLCSNAADACKMAYSYPEILLTSNGAIVSRLSALRSMIPGADVGKILRADARSFLQRDVPEIKLRFQALVIAFPRVNVARLVEHDPSLLLIDVDVGLEALRELWTEDEFAQSDEDNPFFAEELALAIKTLSGAAPEQFGG</sequence>
<protein>
    <submittedName>
        <fullName evidence="1">Uncharacterized protein</fullName>
    </submittedName>
</protein>
<dbReference type="InterPro" id="IPR038538">
    <property type="entry name" value="MTERF_sf"/>
</dbReference>